<name>A0A5C3QKY8_9AGAR</name>
<dbReference type="SUPFAM" id="SSF51338">
    <property type="entry name" value="Composite domain of metallo-dependent hydrolases"/>
    <property type="match status" value="1"/>
</dbReference>
<organism evidence="2 3">
    <name type="scientific">Pterulicium gracile</name>
    <dbReference type="NCBI Taxonomy" id="1884261"/>
    <lineage>
        <taxon>Eukaryota</taxon>
        <taxon>Fungi</taxon>
        <taxon>Dikarya</taxon>
        <taxon>Basidiomycota</taxon>
        <taxon>Agaricomycotina</taxon>
        <taxon>Agaricomycetes</taxon>
        <taxon>Agaricomycetidae</taxon>
        <taxon>Agaricales</taxon>
        <taxon>Pleurotineae</taxon>
        <taxon>Pterulaceae</taxon>
        <taxon>Pterulicium</taxon>
    </lineage>
</organism>
<evidence type="ECO:0000259" key="1">
    <source>
        <dbReference type="Pfam" id="PF01979"/>
    </source>
</evidence>
<dbReference type="OrthoDB" id="10266980at2759"/>
<dbReference type="Gene3D" id="3.20.20.140">
    <property type="entry name" value="Metal-dependent hydrolases"/>
    <property type="match status" value="1"/>
</dbReference>
<feature type="domain" description="Amidohydrolase-related" evidence="1">
    <location>
        <begin position="55"/>
        <end position="406"/>
    </location>
</feature>
<dbReference type="InterPro" id="IPR006680">
    <property type="entry name" value="Amidohydro-rel"/>
</dbReference>
<dbReference type="PANTHER" id="PTHR32027:SF0">
    <property type="entry name" value="CYTOSINE DEAMINASE"/>
    <property type="match status" value="1"/>
</dbReference>
<accession>A0A5C3QKY8</accession>
<dbReference type="Pfam" id="PF01979">
    <property type="entry name" value="Amidohydro_1"/>
    <property type="match status" value="1"/>
</dbReference>
<dbReference type="InterPro" id="IPR032466">
    <property type="entry name" value="Metal_Hydrolase"/>
</dbReference>
<reference evidence="2 3" key="1">
    <citation type="journal article" date="2019" name="Nat. Ecol. Evol.">
        <title>Megaphylogeny resolves global patterns of mushroom evolution.</title>
        <authorList>
            <person name="Varga T."/>
            <person name="Krizsan K."/>
            <person name="Foldi C."/>
            <person name="Dima B."/>
            <person name="Sanchez-Garcia M."/>
            <person name="Sanchez-Ramirez S."/>
            <person name="Szollosi G.J."/>
            <person name="Szarkandi J.G."/>
            <person name="Papp V."/>
            <person name="Albert L."/>
            <person name="Andreopoulos W."/>
            <person name="Angelini C."/>
            <person name="Antonin V."/>
            <person name="Barry K.W."/>
            <person name="Bougher N.L."/>
            <person name="Buchanan P."/>
            <person name="Buyck B."/>
            <person name="Bense V."/>
            <person name="Catcheside P."/>
            <person name="Chovatia M."/>
            <person name="Cooper J."/>
            <person name="Damon W."/>
            <person name="Desjardin D."/>
            <person name="Finy P."/>
            <person name="Geml J."/>
            <person name="Haridas S."/>
            <person name="Hughes K."/>
            <person name="Justo A."/>
            <person name="Karasinski D."/>
            <person name="Kautmanova I."/>
            <person name="Kiss B."/>
            <person name="Kocsube S."/>
            <person name="Kotiranta H."/>
            <person name="LaButti K.M."/>
            <person name="Lechner B.E."/>
            <person name="Liimatainen K."/>
            <person name="Lipzen A."/>
            <person name="Lukacs Z."/>
            <person name="Mihaltcheva S."/>
            <person name="Morgado L.N."/>
            <person name="Niskanen T."/>
            <person name="Noordeloos M.E."/>
            <person name="Ohm R.A."/>
            <person name="Ortiz-Santana B."/>
            <person name="Ovrebo C."/>
            <person name="Racz N."/>
            <person name="Riley R."/>
            <person name="Savchenko A."/>
            <person name="Shiryaev A."/>
            <person name="Soop K."/>
            <person name="Spirin V."/>
            <person name="Szebenyi C."/>
            <person name="Tomsovsky M."/>
            <person name="Tulloss R.E."/>
            <person name="Uehling J."/>
            <person name="Grigoriev I.V."/>
            <person name="Vagvolgyi C."/>
            <person name="Papp T."/>
            <person name="Martin F.M."/>
            <person name="Miettinen O."/>
            <person name="Hibbett D.S."/>
            <person name="Nagy L.G."/>
        </authorList>
    </citation>
    <scope>NUCLEOTIDE SEQUENCE [LARGE SCALE GENOMIC DNA]</scope>
    <source>
        <strain evidence="2 3">CBS 309.79</strain>
    </source>
</reference>
<gene>
    <name evidence="2" type="ORF">BDV98DRAFT_529775</name>
</gene>
<evidence type="ECO:0000313" key="3">
    <source>
        <dbReference type="Proteomes" id="UP000305067"/>
    </source>
</evidence>
<dbReference type="GO" id="GO:0016814">
    <property type="term" value="F:hydrolase activity, acting on carbon-nitrogen (but not peptide) bonds, in cyclic amidines"/>
    <property type="evidence" value="ECO:0007669"/>
    <property type="project" value="TreeGrafter"/>
</dbReference>
<protein>
    <recommendedName>
        <fullName evidence="1">Amidohydrolase-related domain-containing protein</fullName>
    </recommendedName>
</protein>
<dbReference type="InterPro" id="IPR011059">
    <property type="entry name" value="Metal-dep_hydrolase_composite"/>
</dbReference>
<dbReference type="AlphaFoldDB" id="A0A5C3QKY8"/>
<sequence length="450" mass="49528">MSLVITNARLAHADRAEAQKLWKVECKDGRVSSIEHLSACRDVPAEEIDAKGSLMIPSLCHAHIHLDKCFLLEKAELKTGDFAEAMSLTGGIKSKFKNNPEDIYHRGYRLVRESVACGVTSTRAHVEVDASVELICLEAALRLKHTFRDVCDIQIAVFAQEALFSDSTEEQPNDNYRALERACRIPGVSAVGSAPYVESTITKSKANIALVLDLARRSALHVDFHLDYNLDPESEPLIYEVISQARQDTRFHESASFRARVTLGHCTRLQLFSDEEWHELVQKMEGLPISLVSLPQSDIYMMGRSSQSKLGSPRGTLNVPQLFPKYSIQVAMSVNNIENAFTPQGSVDPLSLCSFGAAIFQSASTEDTRTLLRAVTVTSKAAIGMTDQPTDLVPSCGDPADFVVLNGITSVQSAVLNPGFDRITIRRGVVVSRRSSVHWTKLDGEDEQVA</sequence>
<keyword evidence="3" id="KW-1185">Reference proteome</keyword>
<dbReference type="InterPro" id="IPR052349">
    <property type="entry name" value="Metallo-hydrolase_Enzymes"/>
</dbReference>
<dbReference type="PANTHER" id="PTHR32027">
    <property type="entry name" value="CYTOSINE DEAMINASE"/>
    <property type="match status" value="1"/>
</dbReference>
<proteinExistence type="predicted"/>
<dbReference type="SUPFAM" id="SSF51556">
    <property type="entry name" value="Metallo-dependent hydrolases"/>
    <property type="match status" value="1"/>
</dbReference>
<dbReference type="Gene3D" id="2.30.40.10">
    <property type="entry name" value="Urease, subunit C, domain 1"/>
    <property type="match status" value="1"/>
</dbReference>
<dbReference type="STRING" id="1884261.A0A5C3QKY8"/>
<evidence type="ECO:0000313" key="2">
    <source>
        <dbReference type="EMBL" id="TFL01820.1"/>
    </source>
</evidence>
<dbReference type="EMBL" id="ML178824">
    <property type="protein sequence ID" value="TFL01820.1"/>
    <property type="molecule type" value="Genomic_DNA"/>
</dbReference>
<dbReference type="Proteomes" id="UP000305067">
    <property type="component" value="Unassembled WGS sequence"/>
</dbReference>